<keyword evidence="7" id="KW-1185">Reference proteome</keyword>
<dbReference type="InterPro" id="IPR017441">
    <property type="entry name" value="Protein_kinase_ATP_BS"/>
</dbReference>
<dbReference type="InterPro" id="IPR011009">
    <property type="entry name" value="Kinase-like_dom_sf"/>
</dbReference>
<dbReference type="Pfam" id="PF00069">
    <property type="entry name" value="Pkinase"/>
    <property type="match status" value="1"/>
</dbReference>
<dbReference type="CDD" id="cd05117">
    <property type="entry name" value="STKc_CAMK"/>
    <property type="match status" value="1"/>
</dbReference>
<sequence>MTKRAFDDGEERVSKKTHTVDVDDDEPVLATLEPGLLFNPRPLRKSDLQNAQGGFIIGRSKKNGKASWILPSAYAHISNRHCLIYLDVNDEHPERQDIYIKNISTAAIIHILPDGGDLKKDEIRMLKHHDTIIFPMHQGKEFNFTFSRPKQSSASGSDFEKQFLLDKELGRGQFAVVKKAIKKATEEEFAVKIFDSKGFNRNVSRRKTLDNEVNILMAVDHPCAIKMHEIFEDSSHFYLVLELSRGGELFDFIYSRYYPGKPTEQISLSPESYGETQDAPGILESEARLIFAQCLDVLKCIHEQKIVHRDLKPENILFDDKDHLHIKISDFGLSKILDEKTFLKTVCGSKNYVAPEVIHAVKRDEGKYGAGVDIWSLGVVLYVLLIAVPPSQEGAMLREQLRKANFDYTHGWWARRSDEAVQLVKRMLDPNYQTRATYAELIEHPWMFMKLDEPIDLPEPKDYLAEVHRAHKAGEKPQFDKLWKDAEAKSGDSEDTEKKTHPSVLSPPLTQDFVPSSQTLDASTPMDYREASSFALSTNGSDKVVPSSFRVPSNMSVQEASPPLRQDESSEALMHYMDPNASFLNHVIYEKDKMRSQSDMYSTLSEYDIAEVKTKHVNHED</sequence>
<dbReference type="EMBL" id="MVBO01000005">
    <property type="protein sequence ID" value="OZJ06234.1"/>
    <property type="molecule type" value="Genomic_DNA"/>
</dbReference>
<dbReference type="SMART" id="SM00220">
    <property type="entry name" value="S_TKc"/>
    <property type="match status" value="1"/>
</dbReference>
<dbReference type="InterPro" id="IPR000719">
    <property type="entry name" value="Prot_kinase_dom"/>
</dbReference>
<feature type="region of interest" description="Disordered" evidence="4">
    <location>
        <begin position="487"/>
        <end position="514"/>
    </location>
</feature>
<dbReference type="AlphaFoldDB" id="A0A261Y6W7"/>
<gene>
    <name evidence="6" type="ORF">BZG36_00823</name>
</gene>
<dbReference type="PROSITE" id="PS00107">
    <property type="entry name" value="PROTEIN_KINASE_ATP"/>
    <property type="match status" value="1"/>
</dbReference>
<dbReference type="SUPFAM" id="SSF56112">
    <property type="entry name" value="Protein kinase-like (PK-like)"/>
    <property type="match status" value="1"/>
</dbReference>
<dbReference type="GO" id="GO:0005524">
    <property type="term" value="F:ATP binding"/>
    <property type="evidence" value="ECO:0007669"/>
    <property type="project" value="UniProtKB-UniRule"/>
</dbReference>
<proteinExistence type="predicted"/>
<name>A0A261Y6W7_9FUNG</name>
<keyword evidence="2 3" id="KW-0067">ATP-binding</keyword>
<evidence type="ECO:0000259" key="5">
    <source>
        <dbReference type="PROSITE" id="PS50011"/>
    </source>
</evidence>
<feature type="domain" description="Protein kinase" evidence="5">
    <location>
        <begin position="163"/>
        <end position="447"/>
    </location>
</feature>
<evidence type="ECO:0000256" key="4">
    <source>
        <dbReference type="SAM" id="MobiDB-lite"/>
    </source>
</evidence>
<dbReference type="PROSITE" id="PS00108">
    <property type="entry name" value="PROTEIN_KINASE_ST"/>
    <property type="match status" value="1"/>
</dbReference>
<dbReference type="InterPro" id="IPR008984">
    <property type="entry name" value="SMAD_FHA_dom_sf"/>
</dbReference>
<protein>
    <recommendedName>
        <fullName evidence="5">Protein kinase domain-containing protein</fullName>
    </recommendedName>
</protein>
<feature type="compositionally biased region" description="Basic and acidic residues" evidence="4">
    <location>
        <begin position="487"/>
        <end position="500"/>
    </location>
</feature>
<dbReference type="Proteomes" id="UP000242875">
    <property type="component" value="Unassembled WGS sequence"/>
</dbReference>
<dbReference type="SUPFAM" id="SSF49879">
    <property type="entry name" value="SMAD/FHA domain"/>
    <property type="match status" value="1"/>
</dbReference>
<evidence type="ECO:0000313" key="6">
    <source>
        <dbReference type="EMBL" id="OZJ06234.1"/>
    </source>
</evidence>
<organism evidence="6 7">
    <name type="scientific">Bifiguratus adelaidae</name>
    <dbReference type="NCBI Taxonomy" id="1938954"/>
    <lineage>
        <taxon>Eukaryota</taxon>
        <taxon>Fungi</taxon>
        <taxon>Fungi incertae sedis</taxon>
        <taxon>Mucoromycota</taxon>
        <taxon>Mucoromycotina</taxon>
        <taxon>Endogonomycetes</taxon>
        <taxon>Endogonales</taxon>
        <taxon>Endogonales incertae sedis</taxon>
        <taxon>Bifiguratus</taxon>
    </lineage>
</organism>
<comment type="caution">
    <text evidence="6">The sequence shown here is derived from an EMBL/GenBank/DDBJ whole genome shotgun (WGS) entry which is preliminary data.</text>
</comment>
<dbReference type="PANTHER" id="PTHR24347">
    <property type="entry name" value="SERINE/THREONINE-PROTEIN KINASE"/>
    <property type="match status" value="1"/>
</dbReference>
<dbReference type="Gene3D" id="3.30.200.20">
    <property type="entry name" value="Phosphorylase Kinase, domain 1"/>
    <property type="match status" value="1"/>
</dbReference>
<evidence type="ECO:0000256" key="1">
    <source>
        <dbReference type="ARBA" id="ARBA00022741"/>
    </source>
</evidence>
<reference evidence="6 7" key="1">
    <citation type="journal article" date="2017" name="Mycologia">
        <title>Bifiguratus adelaidae, gen. et sp. nov., a new member of Mucoromycotina in endophytic and soil-dwelling habitats.</title>
        <authorList>
            <person name="Torres-Cruz T.J."/>
            <person name="Billingsley Tobias T.L."/>
            <person name="Almatruk M."/>
            <person name="Hesse C."/>
            <person name="Kuske C.R."/>
            <person name="Desiro A."/>
            <person name="Benucci G.M."/>
            <person name="Bonito G."/>
            <person name="Stajich J.E."/>
            <person name="Dunlap C."/>
            <person name="Arnold A.E."/>
            <person name="Porras-Alfaro A."/>
        </authorList>
    </citation>
    <scope>NUCLEOTIDE SEQUENCE [LARGE SCALE GENOMIC DNA]</scope>
    <source>
        <strain evidence="6 7">AZ0501</strain>
    </source>
</reference>
<evidence type="ECO:0000256" key="3">
    <source>
        <dbReference type="PROSITE-ProRule" id="PRU10141"/>
    </source>
</evidence>
<dbReference type="OrthoDB" id="407410at2759"/>
<dbReference type="PROSITE" id="PS50011">
    <property type="entry name" value="PROTEIN_KINASE_DOM"/>
    <property type="match status" value="1"/>
</dbReference>
<dbReference type="Gene3D" id="2.60.200.20">
    <property type="match status" value="1"/>
</dbReference>
<evidence type="ECO:0000256" key="2">
    <source>
        <dbReference type="ARBA" id="ARBA00022840"/>
    </source>
</evidence>
<dbReference type="InterPro" id="IPR008271">
    <property type="entry name" value="Ser/Thr_kinase_AS"/>
</dbReference>
<evidence type="ECO:0000313" key="7">
    <source>
        <dbReference type="Proteomes" id="UP000242875"/>
    </source>
</evidence>
<feature type="binding site" evidence="3">
    <location>
        <position position="192"/>
    </location>
    <ligand>
        <name>ATP</name>
        <dbReference type="ChEBI" id="CHEBI:30616"/>
    </ligand>
</feature>
<dbReference type="Gene3D" id="1.10.510.10">
    <property type="entry name" value="Transferase(Phosphotransferase) domain 1"/>
    <property type="match status" value="1"/>
</dbReference>
<keyword evidence="1 3" id="KW-0547">Nucleotide-binding</keyword>
<dbReference type="GO" id="GO:0004672">
    <property type="term" value="F:protein kinase activity"/>
    <property type="evidence" value="ECO:0007669"/>
    <property type="project" value="InterPro"/>
</dbReference>
<accession>A0A261Y6W7</accession>